<accession>A0A0D8XXQ3</accession>
<dbReference type="AlphaFoldDB" id="A0A0D8XXQ3"/>
<evidence type="ECO:0000313" key="2">
    <source>
        <dbReference type="Proteomes" id="UP000053766"/>
    </source>
</evidence>
<gene>
    <name evidence="1" type="ORF">DICVIV_04635</name>
</gene>
<keyword evidence="2" id="KW-1185">Reference proteome</keyword>
<dbReference type="OrthoDB" id="5869657at2759"/>
<sequence>MSDQKLEVIRKNLNQSLYPISNMAPKDFATTMTKCSLTLLSGDMWTIVQRNFRNCDSSHLHNTKEDTFLQIAQDLAGSKQIWVEYVKKMVVTISMQSASHLHTSRYVRLLMRALRETENLLTVVEKKELLRTALTKIFLEDMEIAVKATTFALLTPNFDLLDWMKDREDPFFTLLSLAITTSQVDGKVLLWAWFQQFSEELPLRNISFESIHRAFSDLVFRIDKKAEERYYRMEKDALIPTSDEEDTLIRMAIAYISPSSGSHVNVVMIIEPMLNKCLERIETALRLAHNDRTALCEAYVISNRLRLCIGAVMSALINKVDMASTHDLCELLQRGIPKIRKLRDELTRSSSNTPWMNIYRNDIDSILNLIRDFSHYEI</sequence>
<name>A0A0D8XXQ3_DICVI</name>
<dbReference type="Proteomes" id="UP000053766">
    <property type="component" value="Unassembled WGS sequence"/>
</dbReference>
<dbReference type="STRING" id="29172.A0A0D8XXQ3"/>
<reference evidence="2" key="2">
    <citation type="journal article" date="2016" name="Sci. Rep.">
        <title>Dictyocaulus viviparus genome, variome and transcriptome elucidate lungworm biology and support future intervention.</title>
        <authorList>
            <person name="McNulty S.N."/>
            <person name="Strube C."/>
            <person name="Rosa B.A."/>
            <person name="Martin J.C."/>
            <person name="Tyagi R."/>
            <person name="Choi Y.J."/>
            <person name="Wang Q."/>
            <person name="Hallsworth Pepin K."/>
            <person name="Zhang X."/>
            <person name="Ozersky P."/>
            <person name="Wilson R.K."/>
            <person name="Sternberg P.W."/>
            <person name="Gasser R.B."/>
            <person name="Mitreva M."/>
        </authorList>
    </citation>
    <scope>NUCLEOTIDE SEQUENCE [LARGE SCALE GENOMIC DNA]</scope>
    <source>
        <strain evidence="2">HannoverDv2000</strain>
    </source>
</reference>
<dbReference type="EMBL" id="KN716241">
    <property type="protein sequence ID" value="KJH49255.1"/>
    <property type="molecule type" value="Genomic_DNA"/>
</dbReference>
<proteinExistence type="predicted"/>
<reference evidence="1 2" key="1">
    <citation type="submission" date="2013-11" db="EMBL/GenBank/DDBJ databases">
        <title>Draft genome of the bovine lungworm Dictyocaulus viviparus.</title>
        <authorList>
            <person name="Mitreva M."/>
        </authorList>
    </citation>
    <scope>NUCLEOTIDE SEQUENCE [LARGE SCALE GENOMIC DNA]</scope>
    <source>
        <strain evidence="1 2">HannoverDv2000</strain>
    </source>
</reference>
<protein>
    <submittedName>
        <fullName evidence="1">Uncharacterized protein</fullName>
    </submittedName>
</protein>
<evidence type="ECO:0000313" key="1">
    <source>
        <dbReference type="EMBL" id="KJH49255.1"/>
    </source>
</evidence>
<organism evidence="1 2">
    <name type="scientific">Dictyocaulus viviparus</name>
    <name type="common">Bovine lungworm</name>
    <dbReference type="NCBI Taxonomy" id="29172"/>
    <lineage>
        <taxon>Eukaryota</taxon>
        <taxon>Metazoa</taxon>
        <taxon>Ecdysozoa</taxon>
        <taxon>Nematoda</taxon>
        <taxon>Chromadorea</taxon>
        <taxon>Rhabditida</taxon>
        <taxon>Rhabditina</taxon>
        <taxon>Rhabditomorpha</taxon>
        <taxon>Strongyloidea</taxon>
        <taxon>Metastrongylidae</taxon>
        <taxon>Dictyocaulus</taxon>
    </lineage>
</organism>